<organism evidence="3 4">
    <name type="scientific">Pedococcus dokdonensis</name>
    <dbReference type="NCBI Taxonomy" id="443156"/>
    <lineage>
        <taxon>Bacteria</taxon>
        <taxon>Bacillati</taxon>
        <taxon>Actinomycetota</taxon>
        <taxon>Actinomycetes</taxon>
        <taxon>Micrococcales</taxon>
        <taxon>Intrasporangiaceae</taxon>
        <taxon>Pedococcus</taxon>
    </lineage>
</organism>
<evidence type="ECO:0000313" key="3">
    <source>
        <dbReference type="EMBL" id="SDP39384.1"/>
    </source>
</evidence>
<name>A0A1H0SC97_9MICO</name>
<keyword evidence="2" id="KW-1133">Transmembrane helix</keyword>
<dbReference type="Proteomes" id="UP000199077">
    <property type="component" value="Chromosome I"/>
</dbReference>
<dbReference type="AlphaFoldDB" id="A0A1H0SC97"/>
<feature type="transmembrane region" description="Helical" evidence="2">
    <location>
        <begin position="33"/>
        <end position="51"/>
    </location>
</feature>
<dbReference type="RefSeq" id="WP_091785450.1">
    <property type="nucleotide sequence ID" value="NZ_LT629711.1"/>
</dbReference>
<feature type="transmembrane region" description="Helical" evidence="2">
    <location>
        <begin position="183"/>
        <end position="201"/>
    </location>
</feature>
<feature type="transmembrane region" description="Helical" evidence="2">
    <location>
        <begin position="100"/>
        <end position="117"/>
    </location>
</feature>
<keyword evidence="2" id="KW-0812">Transmembrane</keyword>
<dbReference type="STRING" id="443156.SAMN04489867_2300"/>
<dbReference type="OrthoDB" id="3473322at2"/>
<keyword evidence="4" id="KW-1185">Reference proteome</keyword>
<dbReference type="EMBL" id="LT629711">
    <property type="protein sequence ID" value="SDP39384.1"/>
    <property type="molecule type" value="Genomic_DNA"/>
</dbReference>
<evidence type="ECO:0000256" key="1">
    <source>
        <dbReference type="SAM" id="MobiDB-lite"/>
    </source>
</evidence>
<evidence type="ECO:0000313" key="4">
    <source>
        <dbReference type="Proteomes" id="UP000199077"/>
    </source>
</evidence>
<sequence>MTITKTSAPARSDLPAATPGTTTDRPYFRHGTMLTVGALAWSSMIAVFGLNNESTVYQYAHNASAFLFQVGVLALVRVLWRTKAIGGGKVARTVLRIETGALALAMASTASDFLGLTDLDNPASLALDLFWPISMLGMFLIGIRIAIAGRWKGVSRFYPIVAESWAVVTVPAMGIFGEGVARWVGAAHLVVGYAVLGQIVARKRADGS</sequence>
<feature type="transmembrane region" description="Helical" evidence="2">
    <location>
        <begin position="159"/>
        <end position="177"/>
    </location>
</feature>
<feature type="transmembrane region" description="Helical" evidence="2">
    <location>
        <begin position="129"/>
        <end position="147"/>
    </location>
</feature>
<reference evidence="4" key="1">
    <citation type="submission" date="2016-10" db="EMBL/GenBank/DDBJ databases">
        <authorList>
            <person name="Varghese N."/>
            <person name="Submissions S."/>
        </authorList>
    </citation>
    <scope>NUCLEOTIDE SEQUENCE [LARGE SCALE GENOMIC DNA]</scope>
    <source>
        <strain evidence="4">DSM 22329</strain>
    </source>
</reference>
<accession>A0A1H0SC97</accession>
<gene>
    <name evidence="3" type="ORF">SAMN04489867_2300</name>
</gene>
<keyword evidence="2" id="KW-0472">Membrane</keyword>
<protein>
    <submittedName>
        <fullName evidence="3">Uncharacterized protein</fullName>
    </submittedName>
</protein>
<evidence type="ECO:0000256" key="2">
    <source>
        <dbReference type="SAM" id="Phobius"/>
    </source>
</evidence>
<feature type="region of interest" description="Disordered" evidence="1">
    <location>
        <begin position="1"/>
        <end position="23"/>
    </location>
</feature>
<feature type="transmembrane region" description="Helical" evidence="2">
    <location>
        <begin position="63"/>
        <end position="80"/>
    </location>
</feature>
<proteinExistence type="predicted"/>